<evidence type="ECO:0000256" key="10">
    <source>
        <dbReference type="ARBA" id="ARBA00023242"/>
    </source>
</evidence>
<dbReference type="SUPFAM" id="SSF81296">
    <property type="entry name" value="E set domains"/>
    <property type="match status" value="1"/>
</dbReference>
<organism evidence="14 15">
    <name type="scientific">Candidula unifasciata</name>
    <dbReference type="NCBI Taxonomy" id="100452"/>
    <lineage>
        <taxon>Eukaryota</taxon>
        <taxon>Metazoa</taxon>
        <taxon>Spiralia</taxon>
        <taxon>Lophotrochozoa</taxon>
        <taxon>Mollusca</taxon>
        <taxon>Gastropoda</taxon>
        <taxon>Heterobranchia</taxon>
        <taxon>Euthyneura</taxon>
        <taxon>Panpulmonata</taxon>
        <taxon>Eupulmonata</taxon>
        <taxon>Stylommatophora</taxon>
        <taxon>Helicina</taxon>
        <taxon>Helicoidea</taxon>
        <taxon>Geomitridae</taxon>
        <taxon>Candidula</taxon>
    </lineage>
</organism>
<feature type="domain" description="Beta-trefoil DNA-binding" evidence="13">
    <location>
        <begin position="406"/>
        <end position="555"/>
    </location>
</feature>
<dbReference type="InterPro" id="IPR013783">
    <property type="entry name" value="Ig-like_fold"/>
</dbReference>
<evidence type="ECO:0000256" key="8">
    <source>
        <dbReference type="ARBA" id="ARBA00023159"/>
    </source>
</evidence>
<feature type="compositionally biased region" description="Basic residues" evidence="11">
    <location>
        <begin position="132"/>
        <end position="147"/>
    </location>
</feature>
<keyword evidence="6" id="KW-0805">Transcription regulation</keyword>
<comment type="subcellular location">
    <subcellularLocation>
        <location evidence="1">Nucleus</location>
    </subcellularLocation>
</comment>
<dbReference type="SMART" id="SM01268">
    <property type="entry name" value="BTD"/>
    <property type="match status" value="1"/>
</dbReference>
<dbReference type="FunFam" id="2.80.10.50:FF:000003">
    <property type="entry name" value="recombining binding protein suppressor of hairless"/>
    <property type="match status" value="1"/>
</dbReference>
<dbReference type="InterPro" id="IPR040159">
    <property type="entry name" value="CLS_fam"/>
</dbReference>
<dbReference type="InterPro" id="IPR037095">
    <property type="entry name" value="RBP-J/Cbf11_DNA-bd_sf"/>
</dbReference>
<evidence type="ECO:0000256" key="5">
    <source>
        <dbReference type="ARBA" id="ARBA00022976"/>
    </source>
</evidence>
<keyword evidence="3" id="KW-0678">Repressor</keyword>
<evidence type="ECO:0000256" key="2">
    <source>
        <dbReference type="ARBA" id="ARBA00009704"/>
    </source>
</evidence>
<evidence type="ECO:0000313" key="14">
    <source>
        <dbReference type="EMBL" id="CAG5128276.1"/>
    </source>
</evidence>
<evidence type="ECO:0000256" key="1">
    <source>
        <dbReference type="ARBA" id="ARBA00004123"/>
    </source>
</evidence>
<keyword evidence="4" id="KW-0677">Repeat</keyword>
<reference evidence="14" key="1">
    <citation type="submission" date="2021-04" db="EMBL/GenBank/DDBJ databases">
        <authorList>
            <consortium name="Molecular Ecology Group"/>
        </authorList>
    </citation>
    <scope>NUCLEOTIDE SEQUENCE</scope>
</reference>
<feature type="region of interest" description="Disordered" evidence="11">
    <location>
        <begin position="211"/>
        <end position="237"/>
    </location>
</feature>
<accession>A0A8S3ZLT0</accession>
<dbReference type="Gene3D" id="2.60.40.10">
    <property type="entry name" value="Immunoglobulins"/>
    <property type="match status" value="1"/>
</dbReference>
<keyword evidence="10" id="KW-0539">Nucleus</keyword>
<dbReference type="Gene3D" id="2.80.10.50">
    <property type="match status" value="1"/>
</dbReference>
<dbReference type="FunFam" id="2.60.40.10:FF:000074">
    <property type="entry name" value="Recombining binding protein suppressor of hairless, putative"/>
    <property type="match status" value="1"/>
</dbReference>
<comment type="similarity">
    <text evidence="2">Belongs to the Su(H) family.</text>
</comment>
<dbReference type="GO" id="GO:0000978">
    <property type="term" value="F:RNA polymerase II cis-regulatory region sequence-specific DNA binding"/>
    <property type="evidence" value="ECO:0007669"/>
    <property type="project" value="InterPro"/>
</dbReference>
<dbReference type="InterPro" id="IPR038007">
    <property type="entry name" value="RBP-Jkappa_IPT"/>
</dbReference>
<dbReference type="SUPFAM" id="SSF49417">
    <property type="entry name" value="p53-like transcription factors"/>
    <property type="match status" value="1"/>
</dbReference>
<evidence type="ECO:0000313" key="15">
    <source>
        <dbReference type="Proteomes" id="UP000678393"/>
    </source>
</evidence>
<name>A0A8S3ZLT0_9EUPU</name>
<keyword evidence="5" id="KW-0914">Notch signaling pathway</keyword>
<feature type="domain" description="RBP-J/Cbf11/Cbf12 DNA binding" evidence="12">
    <location>
        <begin position="274"/>
        <end position="405"/>
    </location>
</feature>
<gene>
    <name evidence="14" type="ORF">CUNI_LOCUS13834</name>
</gene>
<dbReference type="InterPro" id="IPR008967">
    <property type="entry name" value="p53-like_TF_DNA-bd_sf"/>
</dbReference>
<evidence type="ECO:0000256" key="11">
    <source>
        <dbReference type="SAM" id="MobiDB-lite"/>
    </source>
</evidence>
<dbReference type="AlphaFoldDB" id="A0A8S3ZLT0"/>
<dbReference type="InterPro" id="IPR015350">
    <property type="entry name" value="Beta-trefoil_DNA-bd_dom"/>
</dbReference>
<evidence type="ECO:0000256" key="3">
    <source>
        <dbReference type="ARBA" id="ARBA00022491"/>
    </source>
</evidence>
<dbReference type="GO" id="GO:0007219">
    <property type="term" value="P:Notch signaling pathway"/>
    <property type="evidence" value="ECO:0007669"/>
    <property type="project" value="UniProtKB-KW"/>
</dbReference>
<dbReference type="InterPro" id="IPR036358">
    <property type="entry name" value="BTD_sf"/>
</dbReference>
<dbReference type="SUPFAM" id="SSF110217">
    <property type="entry name" value="DNA-binding protein LAG-1 (CSL)"/>
    <property type="match status" value="1"/>
</dbReference>
<feature type="compositionally biased region" description="Polar residues" evidence="11">
    <location>
        <begin position="225"/>
        <end position="237"/>
    </location>
</feature>
<dbReference type="Pfam" id="PF09270">
    <property type="entry name" value="BTD"/>
    <property type="match status" value="1"/>
</dbReference>
<evidence type="ECO:0000256" key="6">
    <source>
        <dbReference type="ARBA" id="ARBA00023015"/>
    </source>
</evidence>
<dbReference type="GO" id="GO:0000122">
    <property type="term" value="P:negative regulation of transcription by RNA polymerase II"/>
    <property type="evidence" value="ECO:0007669"/>
    <property type="project" value="UniProtKB-ARBA"/>
</dbReference>
<dbReference type="GO" id="GO:0005654">
    <property type="term" value="C:nucleoplasm"/>
    <property type="evidence" value="ECO:0007669"/>
    <property type="project" value="UniProtKB-ARBA"/>
</dbReference>
<evidence type="ECO:0000259" key="13">
    <source>
        <dbReference type="SMART" id="SM01268"/>
    </source>
</evidence>
<dbReference type="Proteomes" id="UP000678393">
    <property type="component" value="Unassembled WGS sequence"/>
</dbReference>
<dbReference type="EMBL" id="CAJHNH020003001">
    <property type="protein sequence ID" value="CAG5128276.1"/>
    <property type="molecule type" value="Genomic_DNA"/>
</dbReference>
<dbReference type="GO" id="GO:0001228">
    <property type="term" value="F:DNA-binding transcription activator activity, RNA polymerase II-specific"/>
    <property type="evidence" value="ECO:0007669"/>
    <property type="project" value="InterPro"/>
</dbReference>
<keyword evidence="8" id="KW-0010">Activator</keyword>
<evidence type="ECO:0000259" key="12">
    <source>
        <dbReference type="SMART" id="SM01267"/>
    </source>
</evidence>
<sequence>ENGNDDVHTSLTHHDLRYPVQRDHNFITSLSGQKIIYKSHLVPDNTDFYQDHNQSQHNQYFQPSVSLGSLPSHHLHSTASVSNPMAHAAKLGIDNPVDLSSSKLVVHQQPLLKEERLFDQEQFFHQQQQHLLHQHHRLSSHSLHHHSQQQQQYPHHQANSVITVGIPDQSHDGGGQHMAGSLTPPDKHNGDLVRMPSPGGLDMTAITSTVQAPPSPLPTPPPSTVTASGRPSMEVDTSSGGAVYSTNSMLGPFQEQKLTREAMRNYLRKRDDQTLVILHAKVAQKSYGNEKRFFCPPPCIYLFGNGWKEKQEQMEKEGASDQDTQVCAFMGIGNSDQEMVQLNLEGKKYCAAKTLYISDSDKRKHFMLTVKMFYGNGQDIGIFQSKRIKVISKPSKKKQSLKNADLCIASGTKVALFNRLRSQTVSTRYLHVENGNFHASSTQWGAFTIHLLDDDEGESEEFTVKDGYIHYGSTVKLVCSVTGMALPRLIIRKVDKQTSLLDADDPVSQLHKCAFYLKDTERMYLCLSQERIIQFQATPCPKEANKEMITDGASWTIISTDKAEYTFYEGMGAVSRPVTPVPVVNSLNLNGGGDVAMLELNGENFTAALKVWFGEVEAETMYRCDDSMLCVVPDISAFRTSGGRWVRQPLQVPVSLVRCDGIIYSTGLIFTYTPEPGPHQHCKEVDRILGRTPASPDSTSSNNFNSSL</sequence>
<evidence type="ECO:0000256" key="7">
    <source>
        <dbReference type="ARBA" id="ARBA00023125"/>
    </source>
</evidence>
<dbReference type="InterPro" id="IPR015351">
    <property type="entry name" value="RBP-J/Cbf11/Cbf12_DNA-bd"/>
</dbReference>
<keyword evidence="15" id="KW-1185">Reference proteome</keyword>
<comment type="caution">
    <text evidence="14">The sequence shown here is derived from an EMBL/GenBank/DDBJ whole genome shotgun (WGS) entry which is preliminary data.</text>
</comment>
<keyword evidence="7" id="KW-0238">DNA-binding</keyword>
<dbReference type="Gene3D" id="2.60.40.1450">
    <property type="entry name" value="LAG1, DNA binding domain"/>
    <property type="match status" value="1"/>
</dbReference>
<dbReference type="InterPro" id="IPR014756">
    <property type="entry name" value="Ig_E-set"/>
</dbReference>
<protein>
    <recommendedName>
        <fullName evidence="16">Suppressor of hairless</fullName>
    </recommendedName>
</protein>
<evidence type="ECO:0000256" key="9">
    <source>
        <dbReference type="ARBA" id="ARBA00023163"/>
    </source>
</evidence>
<dbReference type="SMART" id="SM01267">
    <property type="entry name" value="LAG1_DNAbind"/>
    <property type="match status" value="1"/>
</dbReference>
<feature type="region of interest" description="Disordered" evidence="11">
    <location>
        <begin position="128"/>
        <end position="188"/>
    </location>
</feature>
<proteinExistence type="inferred from homology"/>
<evidence type="ECO:0008006" key="16">
    <source>
        <dbReference type="Google" id="ProtNLM"/>
    </source>
</evidence>
<keyword evidence="9" id="KW-0804">Transcription</keyword>
<dbReference type="PANTHER" id="PTHR10665">
    <property type="entry name" value="RECOMBINING BINDING PROTEIN SUPPRESSOR OF HAIRLESS"/>
    <property type="match status" value="1"/>
</dbReference>
<feature type="compositionally biased region" description="Low complexity" evidence="11">
    <location>
        <begin position="148"/>
        <end position="157"/>
    </location>
</feature>
<feature type="compositionally biased region" description="Pro residues" evidence="11">
    <location>
        <begin position="213"/>
        <end position="223"/>
    </location>
</feature>
<dbReference type="Pfam" id="PF20144">
    <property type="entry name" value="TIG_SUH"/>
    <property type="match status" value="1"/>
</dbReference>
<dbReference type="OrthoDB" id="5600360at2759"/>
<dbReference type="GO" id="GO:0005667">
    <property type="term" value="C:transcription regulator complex"/>
    <property type="evidence" value="ECO:0007669"/>
    <property type="project" value="UniProtKB-ARBA"/>
</dbReference>
<dbReference type="FunFam" id="2.60.40.1450:FF:000001">
    <property type="entry name" value="Recombining binding protein suppressor of hairless"/>
    <property type="match status" value="1"/>
</dbReference>
<dbReference type="GO" id="GO:0048513">
    <property type="term" value="P:animal organ development"/>
    <property type="evidence" value="ECO:0007669"/>
    <property type="project" value="UniProtKB-ARBA"/>
</dbReference>
<feature type="non-terminal residue" evidence="14">
    <location>
        <position position="1"/>
    </location>
</feature>
<dbReference type="Pfam" id="PF09271">
    <property type="entry name" value="LAG1-DNAbind"/>
    <property type="match status" value="1"/>
</dbReference>
<evidence type="ECO:0000256" key="4">
    <source>
        <dbReference type="ARBA" id="ARBA00022737"/>
    </source>
</evidence>
<dbReference type="CDD" id="cd01176">
    <property type="entry name" value="IPT_RBP-Jkappa"/>
    <property type="match status" value="1"/>
</dbReference>